<gene>
    <name evidence="1" type="ORF">Tci_928599</name>
</gene>
<dbReference type="EMBL" id="BKCJ011831716">
    <property type="protein sequence ID" value="GFD56630.1"/>
    <property type="molecule type" value="Genomic_DNA"/>
</dbReference>
<sequence length="90" mass="10209">AHGSIEGLQNDHAEKSALHLEKHDEIKGAIVADFTEKLEDKFNTLMAKYDDAQLLADEQARVMKEKAEEQEKILETTKIMADELRLTIDT</sequence>
<feature type="non-terminal residue" evidence="1">
    <location>
        <position position="90"/>
    </location>
</feature>
<proteinExistence type="predicted"/>
<comment type="caution">
    <text evidence="1">The sequence shown here is derived from an EMBL/GenBank/DDBJ whole genome shotgun (WGS) entry which is preliminary data.</text>
</comment>
<protein>
    <submittedName>
        <fullName evidence="1">Uncharacterized protein</fullName>
    </submittedName>
</protein>
<dbReference type="AlphaFoldDB" id="A0A699XE06"/>
<evidence type="ECO:0000313" key="1">
    <source>
        <dbReference type="EMBL" id="GFD56630.1"/>
    </source>
</evidence>
<organism evidence="1">
    <name type="scientific">Tanacetum cinerariifolium</name>
    <name type="common">Dalmatian daisy</name>
    <name type="synonym">Chrysanthemum cinerariifolium</name>
    <dbReference type="NCBI Taxonomy" id="118510"/>
    <lineage>
        <taxon>Eukaryota</taxon>
        <taxon>Viridiplantae</taxon>
        <taxon>Streptophyta</taxon>
        <taxon>Embryophyta</taxon>
        <taxon>Tracheophyta</taxon>
        <taxon>Spermatophyta</taxon>
        <taxon>Magnoliopsida</taxon>
        <taxon>eudicotyledons</taxon>
        <taxon>Gunneridae</taxon>
        <taxon>Pentapetalae</taxon>
        <taxon>asterids</taxon>
        <taxon>campanulids</taxon>
        <taxon>Asterales</taxon>
        <taxon>Asteraceae</taxon>
        <taxon>Asteroideae</taxon>
        <taxon>Anthemideae</taxon>
        <taxon>Anthemidinae</taxon>
        <taxon>Tanacetum</taxon>
    </lineage>
</organism>
<feature type="non-terminal residue" evidence="1">
    <location>
        <position position="1"/>
    </location>
</feature>
<reference evidence="1" key="1">
    <citation type="journal article" date="2019" name="Sci. Rep.">
        <title>Draft genome of Tanacetum cinerariifolium, the natural source of mosquito coil.</title>
        <authorList>
            <person name="Yamashiro T."/>
            <person name="Shiraishi A."/>
            <person name="Satake H."/>
            <person name="Nakayama K."/>
        </authorList>
    </citation>
    <scope>NUCLEOTIDE SEQUENCE</scope>
</reference>
<accession>A0A699XE06</accession>
<name>A0A699XE06_TANCI</name>